<evidence type="ECO:0000256" key="2">
    <source>
        <dbReference type="ARBA" id="ARBA00022692"/>
    </source>
</evidence>
<dbReference type="InterPro" id="IPR003770">
    <property type="entry name" value="MLTG-like"/>
</dbReference>
<keyword evidence="3 7" id="KW-1133">Transmembrane helix</keyword>
<dbReference type="Gene3D" id="3.30.160.60">
    <property type="entry name" value="Classic Zinc Finger"/>
    <property type="match status" value="1"/>
</dbReference>
<dbReference type="GO" id="GO:0005886">
    <property type="term" value="C:plasma membrane"/>
    <property type="evidence" value="ECO:0007669"/>
    <property type="project" value="UniProtKB-UniRule"/>
</dbReference>
<comment type="function">
    <text evidence="7">Functions as a peptidoglycan terminase that cleaves nascent peptidoglycan strands endolytically to terminate their elongation.</text>
</comment>
<evidence type="ECO:0000256" key="1">
    <source>
        <dbReference type="ARBA" id="ARBA00022475"/>
    </source>
</evidence>
<comment type="similarity">
    <text evidence="7">Belongs to the transglycosylase MltG family.</text>
</comment>
<keyword evidence="4 7" id="KW-0472">Membrane</keyword>
<dbReference type="EMBL" id="FZOU01000007">
    <property type="protein sequence ID" value="SNT32266.1"/>
    <property type="molecule type" value="Genomic_DNA"/>
</dbReference>
<keyword evidence="2 7" id="KW-0812">Transmembrane</keyword>
<dbReference type="EC" id="4.2.2.29" evidence="7"/>
<keyword evidence="9" id="KW-1185">Reference proteome</keyword>
<name>A0A239LNZ3_9BACT</name>
<dbReference type="Pfam" id="PF02618">
    <property type="entry name" value="YceG"/>
    <property type="match status" value="1"/>
</dbReference>
<dbReference type="Gene3D" id="3.30.1490.480">
    <property type="entry name" value="Endolytic murein transglycosylase"/>
    <property type="match status" value="1"/>
</dbReference>
<dbReference type="RefSeq" id="WP_089409789.1">
    <property type="nucleotide sequence ID" value="NZ_FZOU01000007.1"/>
</dbReference>
<dbReference type="PROSITE" id="PS51257">
    <property type="entry name" value="PROKAR_LIPOPROTEIN"/>
    <property type="match status" value="1"/>
</dbReference>
<evidence type="ECO:0000256" key="3">
    <source>
        <dbReference type="ARBA" id="ARBA00022989"/>
    </source>
</evidence>
<accession>A0A239LNZ3</accession>
<sequence length="325" mass="35050">MKFFKFLLLLIVLGGCAAAYFFYVPYGPSTETFVDIPAGTGTAGIAARLANAGVISNKYVFEAVRATQGGVLKAGEYRFDHPATVAEVYARIAKGDVYTREVSVPEGFNLFDIAAAVEAAGLGTKDAFLTAAHNDTRLIADLSPGAASLEGYLFPDTYRFSRHTTPDQMVAAMVKRFRAVVLPLGLTSTQDVSRTVIMASLVEKEVSVASERPLVAGVFENRLAQHIPLATDPTVIYAAMLAGRWRGTIYRSDLDYDSPYNTYKHAGLPPGPICNAGVAAFRAAISPAKTDYLYFVADAAGHSRFSTNLKDHSAAVQEYRKATEH</sequence>
<dbReference type="GO" id="GO:0009252">
    <property type="term" value="P:peptidoglycan biosynthetic process"/>
    <property type="evidence" value="ECO:0007669"/>
    <property type="project" value="UniProtKB-UniRule"/>
</dbReference>
<reference evidence="8 9" key="1">
    <citation type="submission" date="2017-06" db="EMBL/GenBank/DDBJ databases">
        <authorList>
            <person name="Kim H.J."/>
            <person name="Triplett B.A."/>
        </authorList>
    </citation>
    <scope>NUCLEOTIDE SEQUENCE [LARGE SCALE GENOMIC DNA]</scope>
    <source>
        <strain evidence="8 9">DSM 18704</strain>
    </source>
</reference>
<dbReference type="NCBIfam" id="TIGR00247">
    <property type="entry name" value="endolytic transglycosylase MltG"/>
    <property type="match status" value="1"/>
</dbReference>
<evidence type="ECO:0000256" key="4">
    <source>
        <dbReference type="ARBA" id="ARBA00023136"/>
    </source>
</evidence>
<keyword evidence="1 7" id="KW-1003">Cell membrane</keyword>
<dbReference type="Proteomes" id="UP000198356">
    <property type="component" value="Unassembled WGS sequence"/>
</dbReference>
<evidence type="ECO:0000313" key="8">
    <source>
        <dbReference type="EMBL" id="SNT32266.1"/>
    </source>
</evidence>
<dbReference type="OrthoDB" id="9814591at2"/>
<evidence type="ECO:0000256" key="7">
    <source>
        <dbReference type="HAMAP-Rule" id="MF_02065"/>
    </source>
</evidence>
<dbReference type="PANTHER" id="PTHR30518">
    <property type="entry name" value="ENDOLYTIC MUREIN TRANSGLYCOSYLASE"/>
    <property type="match status" value="1"/>
</dbReference>
<proteinExistence type="inferred from homology"/>
<evidence type="ECO:0000256" key="5">
    <source>
        <dbReference type="ARBA" id="ARBA00023239"/>
    </source>
</evidence>
<dbReference type="GO" id="GO:0071555">
    <property type="term" value="P:cell wall organization"/>
    <property type="evidence" value="ECO:0007669"/>
    <property type="project" value="UniProtKB-KW"/>
</dbReference>
<dbReference type="GO" id="GO:0008932">
    <property type="term" value="F:lytic endotransglycosylase activity"/>
    <property type="evidence" value="ECO:0007669"/>
    <property type="project" value="UniProtKB-UniRule"/>
</dbReference>
<keyword evidence="5 7" id="KW-0456">Lyase</keyword>
<organism evidence="8 9">
    <name type="scientific">Granulicella rosea</name>
    <dbReference type="NCBI Taxonomy" id="474952"/>
    <lineage>
        <taxon>Bacteria</taxon>
        <taxon>Pseudomonadati</taxon>
        <taxon>Acidobacteriota</taxon>
        <taxon>Terriglobia</taxon>
        <taxon>Terriglobales</taxon>
        <taxon>Acidobacteriaceae</taxon>
        <taxon>Granulicella</taxon>
    </lineage>
</organism>
<feature type="site" description="Important for catalytic activity" evidence="7">
    <location>
        <position position="205"/>
    </location>
</feature>
<dbReference type="CDD" id="cd08010">
    <property type="entry name" value="MltG_like"/>
    <property type="match status" value="1"/>
</dbReference>
<keyword evidence="6 7" id="KW-0961">Cell wall biogenesis/degradation</keyword>
<protein>
    <recommendedName>
        <fullName evidence="7">Endolytic murein transglycosylase</fullName>
        <ecNumber evidence="7">4.2.2.29</ecNumber>
    </recommendedName>
    <alternativeName>
        <fullName evidence="7">Peptidoglycan lytic transglycosylase</fullName>
    </alternativeName>
    <alternativeName>
        <fullName evidence="7">Peptidoglycan polymerization terminase</fullName>
    </alternativeName>
</protein>
<evidence type="ECO:0000256" key="6">
    <source>
        <dbReference type="ARBA" id="ARBA00023316"/>
    </source>
</evidence>
<dbReference type="PANTHER" id="PTHR30518:SF2">
    <property type="entry name" value="ENDOLYTIC MUREIN TRANSGLYCOSYLASE"/>
    <property type="match status" value="1"/>
</dbReference>
<comment type="catalytic activity">
    <reaction evidence="7">
        <text>a peptidoglycan chain = a peptidoglycan chain with N-acetyl-1,6-anhydromuramyl-[peptide] at the reducing end + a peptidoglycan chain with N-acetylglucosamine at the non-reducing end.</text>
        <dbReference type="EC" id="4.2.2.29"/>
    </reaction>
</comment>
<dbReference type="AlphaFoldDB" id="A0A239LNZ3"/>
<dbReference type="HAMAP" id="MF_02065">
    <property type="entry name" value="MltG"/>
    <property type="match status" value="1"/>
</dbReference>
<evidence type="ECO:0000313" key="9">
    <source>
        <dbReference type="Proteomes" id="UP000198356"/>
    </source>
</evidence>
<gene>
    <name evidence="7" type="primary">mltG</name>
    <name evidence="8" type="ORF">SAMN05421770_107179</name>
</gene>